<accession>A0AAV7I6G5</accession>
<dbReference type="Proteomes" id="UP000826195">
    <property type="component" value="Unassembled WGS sequence"/>
</dbReference>
<sequence length="277" mass="31926">MSDWFLPYFFIALVSDPLITRSEYFFTFRSLEEKQSDPVTKEISEITAGVRCRVVRPEATRCTIDDLAIFTRMNNSLKRTRLGCGEVKFCKPFEIIFNSTGVESLLMSDELKNSRISTVSDIANLINIQWIEAISKKQDVIQESTINGECTSRIVFKQLNESRLMGRLFPPEITLKYNSSMNILNIYHKLRDVKSCSRGRITVSENIFSSLENFEHRTIISPDFVDFRIKKKTIFNTDRGKINIDHLVHLNLQKVQLITDTELPEITNPVSVPFLSL</sequence>
<reference evidence="1 2" key="1">
    <citation type="journal article" date="2021" name="J. Hered.">
        <title>A chromosome-level genome assembly of the parasitoid wasp, Cotesia glomerata (Hymenoptera: Braconidae).</title>
        <authorList>
            <person name="Pinto B.J."/>
            <person name="Weis J.J."/>
            <person name="Gamble T."/>
            <person name="Ode P.J."/>
            <person name="Paul R."/>
            <person name="Zaspel J.M."/>
        </authorList>
    </citation>
    <scope>NUCLEOTIDE SEQUENCE [LARGE SCALE GENOMIC DNA]</scope>
    <source>
        <strain evidence="1">CgM1</strain>
    </source>
</reference>
<comment type="caution">
    <text evidence="1">The sequence shown here is derived from an EMBL/GenBank/DDBJ whole genome shotgun (WGS) entry which is preliminary data.</text>
</comment>
<keyword evidence="2" id="KW-1185">Reference proteome</keyword>
<organism evidence="1 2">
    <name type="scientific">Cotesia glomerata</name>
    <name type="common">Lepidopteran parasitic wasp</name>
    <name type="synonym">Apanteles glomeratus</name>
    <dbReference type="NCBI Taxonomy" id="32391"/>
    <lineage>
        <taxon>Eukaryota</taxon>
        <taxon>Metazoa</taxon>
        <taxon>Ecdysozoa</taxon>
        <taxon>Arthropoda</taxon>
        <taxon>Hexapoda</taxon>
        <taxon>Insecta</taxon>
        <taxon>Pterygota</taxon>
        <taxon>Neoptera</taxon>
        <taxon>Endopterygota</taxon>
        <taxon>Hymenoptera</taxon>
        <taxon>Apocrita</taxon>
        <taxon>Ichneumonoidea</taxon>
        <taxon>Braconidae</taxon>
        <taxon>Microgastrinae</taxon>
        <taxon>Cotesia</taxon>
    </lineage>
</organism>
<protein>
    <submittedName>
        <fullName evidence="1">Uncharacterized protein</fullName>
    </submittedName>
</protein>
<evidence type="ECO:0000313" key="1">
    <source>
        <dbReference type="EMBL" id="KAH0545646.1"/>
    </source>
</evidence>
<gene>
    <name evidence="1" type="ORF">KQX54_001992</name>
</gene>
<name>A0AAV7I6G5_COTGL</name>
<proteinExistence type="predicted"/>
<dbReference type="EMBL" id="JAHXZJ010002237">
    <property type="protein sequence ID" value="KAH0545646.1"/>
    <property type="molecule type" value="Genomic_DNA"/>
</dbReference>
<evidence type="ECO:0000313" key="2">
    <source>
        <dbReference type="Proteomes" id="UP000826195"/>
    </source>
</evidence>
<dbReference type="AlphaFoldDB" id="A0AAV7I6G5"/>